<dbReference type="PANTHER" id="PTHR34580:SF1">
    <property type="entry name" value="PROTEIN PAFC"/>
    <property type="match status" value="1"/>
</dbReference>
<evidence type="ECO:0000259" key="1">
    <source>
        <dbReference type="Pfam" id="PF13280"/>
    </source>
</evidence>
<name>A0A9J6QMJ0_9FIRM</name>
<organism evidence="2 3">
    <name type="scientific">Hominibacterium faecale</name>
    <dbReference type="NCBI Taxonomy" id="2839743"/>
    <lineage>
        <taxon>Bacteria</taxon>
        <taxon>Bacillati</taxon>
        <taxon>Bacillota</taxon>
        <taxon>Clostridia</taxon>
        <taxon>Peptostreptococcales</taxon>
        <taxon>Anaerovoracaceae</taxon>
        <taxon>Hominibacterium</taxon>
    </lineage>
</organism>
<proteinExistence type="predicted"/>
<dbReference type="PANTHER" id="PTHR34580">
    <property type="match status" value="1"/>
</dbReference>
<comment type="caution">
    <text evidence="2">The sequence shown here is derived from an EMBL/GenBank/DDBJ whole genome shotgun (WGS) entry which is preliminary data.</text>
</comment>
<protein>
    <submittedName>
        <fullName evidence="2">WYL domain-containing protein</fullName>
    </submittedName>
</protein>
<evidence type="ECO:0000313" key="2">
    <source>
        <dbReference type="EMBL" id="MCU7378648.1"/>
    </source>
</evidence>
<dbReference type="EMBL" id="JAOSHN010000003">
    <property type="protein sequence ID" value="MCU7378648.1"/>
    <property type="molecule type" value="Genomic_DNA"/>
</dbReference>
<dbReference type="Proteomes" id="UP001065549">
    <property type="component" value="Unassembled WGS sequence"/>
</dbReference>
<dbReference type="InterPro" id="IPR026881">
    <property type="entry name" value="WYL_dom"/>
</dbReference>
<dbReference type="RefSeq" id="WP_253020011.1">
    <property type="nucleotide sequence ID" value="NZ_JAOSHN010000003.1"/>
</dbReference>
<reference evidence="2" key="1">
    <citation type="submission" date="2022-09" db="EMBL/GenBank/DDBJ databases">
        <title>Culturomic study of gut microbiota in children with autism spectrum disorder.</title>
        <authorList>
            <person name="Efimov B.A."/>
            <person name="Chaplin A.V."/>
            <person name="Sokolova S.R."/>
            <person name="Pikina A.P."/>
            <person name="Korzhanova M."/>
            <person name="Belova V."/>
            <person name="Korostin D."/>
        </authorList>
    </citation>
    <scope>NUCLEOTIDE SEQUENCE</scope>
    <source>
        <strain evidence="2">ASD5510</strain>
    </source>
</reference>
<dbReference type="Pfam" id="PF13280">
    <property type="entry name" value="WYL"/>
    <property type="match status" value="1"/>
</dbReference>
<gene>
    <name evidence="2" type="ORF">OBO34_09810</name>
</gene>
<sequence length="280" mass="32946">MDRKTFREDINFFCNMGCDIVTIKSSPNQFFWGERLFEIPELKLLIDAVASSRFITEKRSRVLIKKLTSLASENQRQELERHIAATGRAKTDNKRIYYIVDTITDAINSGAKIQFQYLEYNSRKEKILRNDGEIYKISPYTLYWNEDFYYVVGYSDKREKITAFRVDRLHNTLVLDEKQEPKPDGFDVADYAKKIFQMYDGEETVVTLECENALMKYIIDRFGMEVDTEERTETTFAAKVSVTLSPTFYGWVFQFEGKIKIIEPKRAVAEYSDMLRQQLE</sequence>
<dbReference type="PROSITE" id="PS52050">
    <property type="entry name" value="WYL"/>
    <property type="match status" value="1"/>
</dbReference>
<dbReference type="InterPro" id="IPR051534">
    <property type="entry name" value="CBASS_pafABC_assoc_protein"/>
</dbReference>
<keyword evidence="3" id="KW-1185">Reference proteome</keyword>
<feature type="domain" description="WYL" evidence="1">
    <location>
        <begin position="99"/>
        <end position="170"/>
    </location>
</feature>
<evidence type="ECO:0000313" key="3">
    <source>
        <dbReference type="Proteomes" id="UP001065549"/>
    </source>
</evidence>
<accession>A0A9J6QMJ0</accession>
<dbReference type="AlphaFoldDB" id="A0A9J6QMJ0"/>